<evidence type="ECO:0000256" key="2">
    <source>
        <dbReference type="ARBA" id="ARBA00022448"/>
    </source>
</evidence>
<keyword evidence="13" id="KW-1185">Reference proteome</keyword>
<dbReference type="PANTHER" id="PTHR33162">
    <property type="entry name" value="SEC-INDEPENDENT PROTEIN TRANSLOCASE PROTEIN TATA, CHLOROPLASTIC"/>
    <property type="match status" value="1"/>
</dbReference>
<reference evidence="12 13" key="1">
    <citation type="submission" date="2019-06" db="EMBL/GenBank/DDBJ databases">
        <authorList>
            <person name="Li M."/>
        </authorList>
    </citation>
    <scope>NUCLEOTIDE SEQUENCE [LARGE SCALE GENOMIC DNA]</scope>
    <source>
        <strain evidence="12 13">BGMRC2036</strain>
    </source>
</reference>
<evidence type="ECO:0000256" key="4">
    <source>
        <dbReference type="ARBA" id="ARBA00022692"/>
    </source>
</evidence>
<keyword evidence="4 9" id="KW-0812">Transmembrane</keyword>
<feature type="region of interest" description="Disordered" evidence="10">
    <location>
        <begin position="99"/>
        <end position="199"/>
    </location>
</feature>
<dbReference type="HAMAP" id="MF_00237">
    <property type="entry name" value="TatB"/>
    <property type="match status" value="1"/>
</dbReference>
<feature type="transmembrane region" description="Helical" evidence="11">
    <location>
        <begin position="6"/>
        <end position="25"/>
    </location>
</feature>
<dbReference type="RefSeq" id="WP_141147441.1">
    <property type="nucleotide sequence ID" value="NZ_VHLG01000001.1"/>
</dbReference>
<name>A0A506UJN1_9HYPH</name>
<keyword evidence="7 9" id="KW-0811">Translocation</keyword>
<dbReference type="InterPro" id="IPR003369">
    <property type="entry name" value="TatA/B/E"/>
</dbReference>
<keyword evidence="6 9" id="KW-1133">Transmembrane helix</keyword>
<comment type="subcellular location">
    <subcellularLocation>
        <location evidence="9">Cell membrane</location>
        <topology evidence="9">Single-pass membrane protein</topology>
    </subcellularLocation>
    <subcellularLocation>
        <location evidence="1">Membrane</location>
        <topology evidence="1">Single-pass membrane protein</topology>
    </subcellularLocation>
</comment>
<evidence type="ECO:0000313" key="12">
    <source>
        <dbReference type="EMBL" id="TPW33502.1"/>
    </source>
</evidence>
<dbReference type="Gene3D" id="1.20.5.3310">
    <property type="match status" value="1"/>
</dbReference>
<dbReference type="GO" id="GO:0043953">
    <property type="term" value="P:protein transport by the Tat complex"/>
    <property type="evidence" value="ECO:0007669"/>
    <property type="project" value="UniProtKB-UniRule"/>
</dbReference>
<evidence type="ECO:0000256" key="3">
    <source>
        <dbReference type="ARBA" id="ARBA00022475"/>
    </source>
</evidence>
<keyword evidence="3 9" id="KW-1003">Cell membrane</keyword>
<protein>
    <recommendedName>
        <fullName evidence="9">Sec-independent protein translocase protein TatB</fullName>
    </recommendedName>
</protein>
<dbReference type="Proteomes" id="UP000318801">
    <property type="component" value="Unassembled WGS sequence"/>
</dbReference>
<dbReference type="GO" id="GO:0033281">
    <property type="term" value="C:TAT protein transport complex"/>
    <property type="evidence" value="ECO:0007669"/>
    <property type="project" value="UniProtKB-UniRule"/>
</dbReference>
<keyword evidence="5 9" id="KW-0653">Protein transport</keyword>
<feature type="compositionally biased region" description="Basic residues" evidence="10">
    <location>
        <begin position="164"/>
        <end position="183"/>
    </location>
</feature>
<comment type="function">
    <text evidence="9">Part of the twin-arginine translocation (Tat) system that transports large folded proteins containing a characteristic twin-arginine motif in their signal peptide across membranes. Together with TatC, TatB is part of a receptor directly interacting with Tat signal peptides. TatB may form an oligomeric binding site that transiently accommodates folded Tat precursor proteins before their translocation.</text>
</comment>
<evidence type="ECO:0000256" key="8">
    <source>
        <dbReference type="ARBA" id="ARBA00023136"/>
    </source>
</evidence>
<evidence type="ECO:0000256" key="6">
    <source>
        <dbReference type="ARBA" id="ARBA00022989"/>
    </source>
</evidence>
<keyword evidence="2 9" id="KW-0813">Transport</keyword>
<evidence type="ECO:0000256" key="1">
    <source>
        <dbReference type="ARBA" id="ARBA00004167"/>
    </source>
</evidence>
<dbReference type="EMBL" id="VHLG01000001">
    <property type="protein sequence ID" value="TPW33502.1"/>
    <property type="molecule type" value="Genomic_DNA"/>
</dbReference>
<evidence type="ECO:0000256" key="7">
    <source>
        <dbReference type="ARBA" id="ARBA00023010"/>
    </source>
</evidence>
<dbReference type="InterPro" id="IPR018448">
    <property type="entry name" value="TatB"/>
</dbReference>
<keyword evidence="8 9" id="KW-0472">Membrane</keyword>
<evidence type="ECO:0000256" key="11">
    <source>
        <dbReference type="SAM" id="Phobius"/>
    </source>
</evidence>
<comment type="similarity">
    <text evidence="9">Belongs to the TatB family.</text>
</comment>
<organism evidence="12 13">
    <name type="scientific">Martelella alba</name>
    <dbReference type="NCBI Taxonomy" id="2590451"/>
    <lineage>
        <taxon>Bacteria</taxon>
        <taxon>Pseudomonadati</taxon>
        <taxon>Pseudomonadota</taxon>
        <taxon>Alphaproteobacteria</taxon>
        <taxon>Hyphomicrobiales</taxon>
        <taxon>Aurantimonadaceae</taxon>
        <taxon>Martelella</taxon>
    </lineage>
</organism>
<comment type="caution">
    <text evidence="12">The sequence shown here is derived from an EMBL/GenBank/DDBJ whole genome shotgun (WGS) entry which is preliminary data.</text>
</comment>
<dbReference type="NCBIfam" id="TIGR01410">
    <property type="entry name" value="tatB"/>
    <property type="match status" value="1"/>
</dbReference>
<sequence>MLDIGWLELLVIAIVLIVVVGPRELPHVLRTFGKTMTQFRKVATDFRSQMDQALKEADLDEVASAVNDVRKLNPANSIRDAVNPLRQTANDIKADLKKSTALDNPPAEKAGSVSLPKTSYPTPGSKPDLSPGDIFQKTAQKKAPVPEPARVSAPVDSGLTSIRSGHRPAPRPVKSHVVKKSHAPARPLKGGTGAKKDDR</sequence>
<dbReference type="PRINTS" id="PR01506">
    <property type="entry name" value="TATBPROTEIN"/>
</dbReference>
<proteinExistence type="inferred from homology"/>
<dbReference type="PANTHER" id="PTHR33162:SF1">
    <property type="entry name" value="SEC-INDEPENDENT PROTEIN TRANSLOCASE PROTEIN TATA, CHLOROPLASTIC"/>
    <property type="match status" value="1"/>
</dbReference>
<gene>
    <name evidence="9 12" type="primary">tatB</name>
    <name evidence="12" type="ORF">FJU08_02785</name>
</gene>
<dbReference type="GO" id="GO:0008320">
    <property type="term" value="F:protein transmembrane transporter activity"/>
    <property type="evidence" value="ECO:0007669"/>
    <property type="project" value="UniProtKB-UniRule"/>
</dbReference>
<dbReference type="OrthoDB" id="7206969at2"/>
<dbReference type="AlphaFoldDB" id="A0A506UJN1"/>
<dbReference type="Pfam" id="PF02416">
    <property type="entry name" value="TatA_B_E"/>
    <property type="match status" value="1"/>
</dbReference>
<evidence type="ECO:0000256" key="10">
    <source>
        <dbReference type="SAM" id="MobiDB-lite"/>
    </source>
</evidence>
<comment type="subunit">
    <text evidence="9">The Tat system comprises two distinct complexes: a TatABC complex, containing multiple copies of TatA, TatB and TatC subunits, and a separate TatA complex, containing only TatA subunits. Substrates initially bind to the TatABC complex, which probably triggers association of the separate TatA complex to form the active translocon.</text>
</comment>
<evidence type="ECO:0000256" key="5">
    <source>
        <dbReference type="ARBA" id="ARBA00022927"/>
    </source>
</evidence>
<evidence type="ECO:0000313" key="13">
    <source>
        <dbReference type="Proteomes" id="UP000318801"/>
    </source>
</evidence>
<evidence type="ECO:0000256" key="9">
    <source>
        <dbReference type="HAMAP-Rule" id="MF_00237"/>
    </source>
</evidence>
<accession>A0A506UJN1</accession>